<gene>
    <name evidence="2" type="ORF">SNAT2548_LOCUS12028</name>
</gene>
<protein>
    <submittedName>
        <fullName evidence="2">Uncharacterized protein</fullName>
    </submittedName>
</protein>
<keyword evidence="1" id="KW-0472">Membrane</keyword>
<sequence length="139" mass="15556">MNDAKMQSPVSNLGVFGSLLWPPWYPPDPLLISWKLPTLDPKLEMRGEPHDVLPRALFFILAWPSFCFPAIPFLFCGAAKQKRLVCAPGHGEETVQDFYEWGRFNGCNATANVSDTVESHKTTRMTNCTANSSVEPLSR</sequence>
<keyword evidence="1" id="KW-1133">Transmembrane helix</keyword>
<keyword evidence="1" id="KW-0812">Transmembrane</keyword>
<name>A0A812LR07_9DINO</name>
<dbReference type="AlphaFoldDB" id="A0A812LR07"/>
<feature type="transmembrane region" description="Helical" evidence="1">
    <location>
        <begin position="56"/>
        <end position="75"/>
    </location>
</feature>
<accession>A0A812LR07</accession>
<dbReference type="Proteomes" id="UP000604046">
    <property type="component" value="Unassembled WGS sequence"/>
</dbReference>
<comment type="caution">
    <text evidence="2">The sequence shown here is derived from an EMBL/GenBank/DDBJ whole genome shotgun (WGS) entry which is preliminary data.</text>
</comment>
<proteinExistence type="predicted"/>
<organism evidence="2 3">
    <name type="scientific">Symbiodinium natans</name>
    <dbReference type="NCBI Taxonomy" id="878477"/>
    <lineage>
        <taxon>Eukaryota</taxon>
        <taxon>Sar</taxon>
        <taxon>Alveolata</taxon>
        <taxon>Dinophyceae</taxon>
        <taxon>Suessiales</taxon>
        <taxon>Symbiodiniaceae</taxon>
        <taxon>Symbiodinium</taxon>
    </lineage>
</organism>
<evidence type="ECO:0000313" key="2">
    <source>
        <dbReference type="EMBL" id="CAE7248473.1"/>
    </source>
</evidence>
<keyword evidence="3" id="KW-1185">Reference proteome</keyword>
<reference evidence="2" key="1">
    <citation type="submission" date="2021-02" db="EMBL/GenBank/DDBJ databases">
        <authorList>
            <person name="Dougan E. K."/>
            <person name="Rhodes N."/>
            <person name="Thang M."/>
            <person name="Chan C."/>
        </authorList>
    </citation>
    <scope>NUCLEOTIDE SEQUENCE</scope>
</reference>
<dbReference type="EMBL" id="CAJNDS010001114">
    <property type="protein sequence ID" value="CAE7248473.1"/>
    <property type="molecule type" value="Genomic_DNA"/>
</dbReference>
<evidence type="ECO:0000256" key="1">
    <source>
        <dbReference type="SAM" id="Phobius"/>
    </source>
</evidence>
<evidence type="ECO:0000313" key="3">
    <source>
        <dbReference type="Proteomes" id="UP000604046"/>
    </source>
</evidence>